<keyword evidence="14" id="KW-0315">Glutamine amidotransferase</keyword>
<dbReference type="InterPro" id="IPR013785">
    <property type="entry name" value="Aldolase_TIM"/>
</dbReference>
<dbReference type="InterPro" id="IPR002489">
    <property type="entry name" value="Glu_synth_asu_C"/>
</dbReference>
<dbReference type="FunFam" id="2.160.20.60:FF:000002">
    <property type="entry name" value="Glutamate synthase, large subunit"/>
    <property type="match status" value="1"/>
</dbReference>
<dbReference type="CDD" id="cd00982">
    <property type="entry name" value="gltB_C"/>
    <property type="match status" value="1"/>
</dbReference>
<dbReference type="Pfam" id="PF00310">
    <property type="entry name" value="GATase_2"/>
    <property type="match status" value="1"/>
</dbReference>
<dbReference type="Pfam" id="PF01493">
    <property type="entry name" value="GXGXG"/>
    <property type="match status" value="1"/>
</dbReference>
<evidence type="ECO:0000259" key="25">
    <source>
        <dbReference type="PROSITE" id="PS51278"/>
    </source>
</evidence>
<dbReference type="FunFam" id="3.20.20.70:FF:000061">
    <property type="entry name" value="Glutamate synthase large subunit"/>
    <property type="match status" value="1"/>
</dbReference>
<dbReference type="Gene3D" id="3.60.20.10">
    <property type="entry name" value="Glutamine Phosphoribosylpyrophosphate, subunit 1, domain 1"/>
    <property type="match status" value="1"/>
</dbReference>
<keyword evidence="12" id="KW-0274">FAD</keyword>
<dbReference type="PANTHER" id="PTHR11938">
    <property type="entry name" value="FAD NADPH DEHYDROGENASE/OXIDOREDUCTASE"/>
    <property type="match status" value="1"/>
</dbReference>
<keyword evidence="27" id="KW-1185">Reference proteome</keyword>
<comment type="function">
    <text evidence="22">Catalyzes the conversion of L-glutamine and 2-oxoglutarate into two molecules of L-glutamate.</text>
</comment>
<dbReference type="GO" id="GO:0004355">
    <property type="term" value="F:glutamate synthase (NADPH) activity"/>
    <property type="evidence" value="ECO:0007669"/>
    <property type="project" value="UniProtKB-EC"/>
</dbReference>
<feature type="domain" description="Glutamine amidotransferase type-2" evidence="25">
    <location>
        <begin position="15"/>
        <end position="405"/>
    </location>
</feature>
<keyword evidence="19" id="KW-0003">3Fe-4S</keyword>
<gene>
    <name evidence="26" type="ORF">DN820_07580</name>
</gene>
<reference evidence="26 27" key="1">
    <citation type="journal article" date="2017" name="Eur. J. Clin. Microbiol. Infect. Dis.">
        <title>Uncommonly isolated clinical Pseudomonas: identification and phylogenetic assignation.</title>
        <authorList>
            <person name="Mulet M."/>
            <person name="Gomila M."/>
            <person name="Ramirez A."/>
            <person name="Cardew S."/>
            <person name="Moore E.R."/>
            <person name="Lalucat J."/>
            <person name="Garcia-Valdes E."/>
        </authorList>
    </citation>
    <scope>NUCLEOTIDE SEQUENCE [LARGE SCALE GENOMIC DNA]</scope>
    <source>
        <strain evidence="26 27">SD129</strain>
    </source>
</reference>
<comment type="catalytic activity">
    <reaction evidence="21">
        <text>2 L-glutamate + NADP(+) = L-glutamine + 2-oxoglutarate + NADPH + H(+)</text>
        <dbReference type="Rhea" id="RHEA:15501"/>
        <dbReference type="ChEBI" id="CHEBI:15378"/>
        <dbReference type="ChEBI" id="CHEBI:16810"/>
        <dbReference type="ChEBI" id="CHEBI:29985"/>
        <dbReference type="ChEBI" id="CHEBI:57783"/>
        <dbReference type="ChEBI" id="CHEBI:58349"/>
        <dbReference type="ChEBI" id="CHEBI:58359"/>
        <dbReference type="EC" id="1.4.1.13"/>
    </reaction>
</comment>
<evidence type="ECO:0000313" key="27">
    <source>
        <dbReference type="Proteomes" id="UP000306753"/>
    </source>
</evidence>
<comment type="pathway">
    <text evidence="4">Energy metabolism; nitrogen metabolism.</text>
</comment>
<dbReference type="InterPro" id="IPR017932">
    <property type="entry name" value="GATase_2_dom"/>
</dbReference>
<evidence type="ECO:0000256" key="19">
    <source>
        <dbReference type="ARBA" id="ARBA00023291"/>
    </source>
</evidence>
<keyword evidence="9" id="KW-0285">Flavoprotein</keyword>
<dbReference type="Pfam" id="PF04898">
    <property type="entry name" value="Glu_syn_central"/>
    <property type="match status" value="1"/>
</dbReference>
<evidence type="ECO:0000256" key="5">
    <source>
        <dbReference type="ARBA" id="ARBA00004909"/>
    </source>
</evidence>
<dbReference type="InterPro" id="IPR050711">
    <property type="entry name" value="ET-N_metabolism_enzyme"/>
</dbReference>
<evidence type="ECO:0000256" key="23">
    <source>
        <dbReference type="ARBA" id="ARBA00072108"/>
    </source>
</evidence>
<keyword evidence="16" id="KW-0408">Iron</keyword>
<evidence type="ECO:0000256" key="9">
    <source>
        <dbReference type="ARBA" id="ARBA00022630"/>
    </source>
</evidence>
<keyword evidence="17" id="KW-0411">Iron-sulfur</keyword>
<comment type="pathway">
    <text evidence="20">Amino-acid biosynthesis; L-glutamate biosynthesis via GLT pathway; L-glutamate from 2-oxoglutarate and L-glutamine (NADP(+) route): step 1/1.</text>
</comment>
<dbReference type="SUPFAM" id="SSF56235">
    <property type="entry name" value="N-terminal nucleophile aminohydrolases (Ntn hydrolases)"/>
    <property type="match status" value="1"/>
</dbReference>
<dbReference type="InterPro" id="IPR029055">
    <property type="entry name" value="Ntn_hydrolases_N"/>
</dbReference>
<protein>
    <recommendedName>
        <fullName evidence="23">Glutamate synthase [NADPH] large chain</fullName>
        <ecNumber evidence="7">1.4.1.13</ecNumber>
    </recommendedName>
    <alternativeName>
        <fullName evidence="24">Glutamate synthase subunit alpha</fullName>
    </alternativeName>
</protein>
<evidence type="ECO:0000256" key="22">
    <source>
        <dbReference type="ARBA" id="ARBA00053198"/>
    </source>
</evidence>
<evidence type="ECO:0000256" key="1">
    <source>
        <dbReference type="ARBA" id="ARBA00001917"/>
    </source>
</evidence>
<evidence type="ECO:0000256" key="10">
    <source>
        <dbReference type="ARBA" id="ARBA00022643"/>
    </source>
</evidence>
<dbReference type="RefSeq" id="WP_138411327.1">
    <property type="nucleotide sequence ID" value="NZ_QLAG01000007.1"/>
</dbReference>
<dbReference type="EMBL" id="QLAG01000007">
    <property type="protein sequence ID" value="TLX64170.1"/>
    <property type="molecule type" value="Genomic_DNA"/>
</dbReference>
<dbReference type="GO" id="GO:0046872">
    <property type="term" value="F:metal ion binding"/>
    <property type="evidence" value="ECO:0007669"/>
    <property type="project" value="UniProtKB-KW"/>
</dbReference>
<evidence type="ECO:0000256" key="16">
    <source>
        <dbReference type="ARBA" id="ARBA00023004"/>
    </source>
</evidence>
<evidence type="ECO:0000256" key="7">
    <source>
        <dbReference type="ARBA" id="ARBA00012079"/>
    </source>
</evidence>
<name>A0A5R9QGL0_9GAMM</name>
<dbReference type="InterPro" id="IPR002932">
    <property type="entry name" value="Glu_synthdom"/>
</dbReference>
<dbReference type="SUPFAM" id="SSF69336">
    <property type="entry name" value="Alpha subunit of glutamate synthase, C-terminal domain"/>
    <property type="match status" value="1"/>
</dbReference>
<dbReference type="Gene3D" id="2.160.20.60">
    <property type="entry name" value="Glutamate synthase, alpha subunit, C-terminal domain"/>
    <property type="match status" value="1"/>
</dbReference>
<dbReference type="InterPro" id="IPR006982">
    <property type="entry name" value="Glu_synth_centr_N"/>
</dbReference>
<evidence type="ECO:0000256" key="24">
    <source>
        <dbReference type="ARBA" id="ARBA00079921"/>
    </source>
</evidence>
<keyword evidence="11" id="KW-0479">Metal-binding</keyword>
<dbReference type="SUPFAM" id="SSF51395">
    <property type="entry name" value="FMN-linked oxidoreductases"/>
    <property type="match status" value="1"/>
</dbReference>
<evidence type="ECO:0000256" key="12">
    <source>
        <dbReference type="ARBA" id="ARBA00022827"/>
    </source>
</evidence>
<evidence type="ECO:0000256" key="6">
    <source>
        <dbReference type="ARBA" id="ARBA00009716"/>
    </source>
</evidence>
<dbReference type="CDD" id="cd02808">
    <property type="entry name" value="GltS_FMN"/>
    <property type="match status" value="1"/>
</dbReference>
<dbReference type="EC" id="1.4.1.13" evidence="7"/>
<dbReference type="PROSITE" id="PS51278">
    <property type="entry name" value="GATASE_TYPE_2"/>
    <property type="match status" value="1"/>
</dbReference>
<evidence type="ECO:0000256" key="15">
    <source>
        <dbReference type="ARBA" id="ARBA00023002"/>
    </source>
</evidence>
<organism evidence="26 27">
    <name type="scientific">Stutzerimonas nosocomialis</name>
    <dbReference type="NCBI Taxonomy" id="1056496"/>
    <lineage>
        <taxon>Bacteria</taxon>
        <taxon>Pseudomonadati</taxon>
        <taxon>Pseudomonadota</taxon>
        <taxon>Gammaproteobacteria</taxon>
        <taxon>Pseudomonadales</taxon>
        <taxon>Pseudomonadaceae</taxon>
        <taxon>Stutzerimonas</taxon>
    </lineage>
</organism>
<comment type="cofactor">
    <cofactor evidence="1">
        <name>FMN</name>
        <dbReference type="ChEBI" id="CHEBI:58210"/>
    </cofactor>
</comment>
<evidence type="ECO:0000256" key="21">
    <source>
        <dbReference type="ARBA" id="ARBA00048151"/>
    </source>
</evidence>
<evidence type="ECO:0000313" key="26">
    <source>
        <dbReference type="EMBL" id="TLX64170.1"/>
    </source>
</evidence>
<keyword evidence="10" id="KW-0288">FMN</keyword>
<dbReference type="GO" id="GO:0051538">
    <property type="term" value="F:3 iron, 4 sulfur cluster binding"/>
    <property type="evidence" value="ECO:0007669"/>
    <property type="project" value="UniProtKB-KW"/>
</dbReference>
<proteinExistence type="inferred from homology"/>
<dbReference type="Gene3D" id="3.20.20.70">
    <property type="entry name" value="Aldolase class I"/>
    <property type="match status" value="2"/>
</dbReference>
<evidence type="ECO:0000256" key="18">
    <source>
        <dbReference type="ARBA" id="ARBA00023164"/>
    </source>
</evidence>
<dbReference type="InterPro" id="IPR036485">
    <property type="entry name" value="Glu_synth_asu_C_sf"/>
</dbReference>
<keyword evidence="15 26" id="KW-0560">Oxidoreductase</keyword>
<evidence type="ECO:0000256" key="4">
    <source>
        <dbReference type="ARBA" id="ARBA00004802"/>
    </source>
</evidence>
<dbReference type="CDD" id="cd00713">
    <property type="entry name" value="GltS"/>
    <property type="match status" value="1"/>
</dbReference>
<dbReference type="NCBIfam" id="NF008730">
    <property type="entry name" value="PRK11750.1"/>
    <property type="match status" value="1"/>
</dbReference>
<evidence type="ECO:0000256" key="17">
    <source>
        <dbReference type="ARBA" id="ARBA00023014"/>
    </source>
</evidence>
<accession>A0A5R9QGL0</accession>
<keyword evidence="13" id="KW-0521">NADP</keyword>
<evidence type="ECO:0000256" key="11">
    <source>
        <dbReference type="ARBA" id="ARBA00022723"/>
    </source>
</evidence>
<sequence length="1482" mass="162048">MKAGLFRPEEFRDNCGFGLIAHMQGDASHHLLQTAIQSLTCMTHRGGINADGKTGDGCGLLMQKPDAFLRAMAREQFGTELSDNYAVGMIFLSQDAAKAQAARERLNQEIVEQGLTLVGWREVPVDTSVLGKLALDRLPRIEQVYVSGEGLSEKDFAIKLFFVRRRAEVALKDDEEFYVCSLSDKDIVYKGLMMPADLAQFYPDLGDERLATAICVFHQRFSTNTLPKWPLAQPFRFLAHNGEINTITGNRNWAQARRTKFVNELLPGLEALDPLVNRTGSDSSSMDNMLELLVTGGMDLFRGLRMIIPPAWQNVETMDPDLRAFYEYNSMHMEPWDGPAGVVLTDGRHAVCLLDRNGLRPARWVTTTNGYITLASEVGVWDYQPEDVIAKGRVGPGQILAVDTHTGQVLHTSDIDNRLKSQHPYKKWLRQNALRIQATLEDKDHGSPFYEADQLKQYMKMFQVTFEERDQVLRPLAEQGQEAVGSMGDDTPMAVLSRRIRSPYDYFRQQFAQVTNPPIDPLRESIVMSLETCLGAERNVFEETADHANRAILTSPVISPAKWRTIMTLERPGFDRQVIDLNYDEAMGLEAAVRNIADQAEEAVRAGKVLLILSDRAITPGRLPVHASLAVGAVHHRLTEKGLRCDCNILVETATARDPHHFAVLIGFGATAVYPFLAYEVLGDLIRTGEVLGDLYEVFKHYRKGISKGLLKILSKMGISTVASYRGAQLFEAVGLSDEVVEMSFRGVASRIKGARFVDLEAEQKLLAAEAWNNRRPIQQGGLLKFVYGSEYHAYNPDVVSALQVAVQQGDYSRFKEYTALVDQRPVSMIRDLLKVKVAEQPLALEEVEPLESILKRFDSAGISLGALSPEAHEAIAAAMNRIGARSNSGEGGEDPARYGTERSSKIKQVATGRFGVTPEYLVNAEVLQIKVAQGAKPGEGGQLPGGKVNGLIARLRYAVPGVTLISPPPHHDIYSIEDLAQLIFDLKQVNPQALVSVKLVAEPGVGTIAAGVAKAYADLITISGYDGGTGASPLTSIRYAGSPWELGLAETHQTLRGNDLRGKVRVQTDGGLKTGLDVIKAAILGAESFGFGTAPMIALGCKYLRICHLNNCATGVATQNDKLRKDHFIGTVDMVVNFFTFVAEETREWLARLGVRSLAELIGRTDLLEVLPGETDKQAHLDLTPLLGSDHIPADKPQFCEVEKNPPFDQGLLAEEMVKLAKPAIDGKTGGEFELDVCNCDRSIGARVSGEIARTHGNQGMADAPLTFRFKGTAGQSFGVWNAGGLNLYLEGDANDYVGKGMTGGKLVVTPPKGAAYASQDSAIIGNTCLYGATGGKLFAAGTAGERFAVRNSGAHAVVEGTGDHCCEYMTGGFVCVLGKTGHNFGSGMTGGFAYVLDMDNSFVDRLNTELVAIQRITGEAMEAYRSHLQEVLREYVAETASEWGAELLENLDDYLRRFWLVKPKAASLATLLSTTRANPQ</sequence>
<dbReference type="FunFam" id="3.60.20.10:FF:000001">
    <property type="entry name" value="Glutamate synthase, large subunit"/>
    <property type="match status" value="1"/>
</dbReference>
<comment type="cofactor">
    <cofactor evidence="3">
        <name>FAD</name>
        <dbReference type="ChEBI" id="CHEBI:57692"/>
    </cofactor>
</comment>
<evidence type="ECO:0000256" key="13">
    <source>
        <dbReference type="ARBA" id="ARBA00022857"/>
    </source>
</evidence>
<dbReference type="Proteomes" id="UP000306753">
    <property type="component" value="Unassembled WGS sequence"/>
</dbReference>
<comment type="similarity">
    <text evidence="6">Belongs to the glutamate synthase family.</text>
</comment>
<evidence type="ECO:0000256" key="2">
    <source>
        <dbReference type="ARBA" id="ARBA00001927"/>
    </source>
</evidence>
<dbReference type="GO" id="GO:0019676">
    <property type="term" value="P:ammonia assimilation cycle"/>
    <property type="evidence" value="ECO:0007669"/>
    <property type="project" value="TreeGrafter"/>
</dbReference>
<comment type="pathway">
    <text evidence="5">Nitrogen metabolism.</text>
</comment>
<dbReference type="FunFam" id="3.20.20.70:FF:000109">
    <property type="entry name" value="Glutamate synthase, large subunit"/>
    <property type="match status" value="1"/>
</dbReference>
<keyword evidence="18" id="KW-0314">Glutamate biosynthesis</keyword>
<comment type="cofactor">
    <cofactor evidence="2">
        <name>[3Fe-4S] cluster</name>
        <dbReference type="ChEBI" id="CHEBI:21137"/>
    </cofactor>
</comment>
<evidence type="ECO:0000256" key="8">
    <source>
        <dbReference type="ARBA" id="ARBA00022605"/>
    </source>
</evidence>
<evidence type="ECO:0000256" key="3">
    <source>
        <dbReference type="ARBA" id="ARBA00001974"/>
    </source>
</evidence>
<dbReference type="Pfam" id="PF01645">
    <property type="entry name" value="Glu_synthase"/>
    <property type="match status" value="1"/>
</dbReference>
<dbReference type="PANTHER" id="PTHR11938:SF148">
    <property type="entry name" value="GLUTAMATE SYNTHASE [NADPH] LARGE CHAIN"/>
    <property type="match status" value="1"/>
</dbReference>
<evidence type="ECO:0000256" key="14">
    <source>
        <dbReference type="ARBA" id="ARBA00022962"/>
    </source>
</evidence>
<dbReference type="GO" id="GO:0006537">
    <property type="term" value="P:glutamate biosynthetic process"/>
    <property type="evidence" value="ECO:0007669"/>
    <property type="project" value="UniProtKB-KW"/>
</dbReference>
<evidence type="ECO:0000256" key="20">
    <source>
        <dbReference type="ARBA" id="ARBA00037898"/>
    </source>
</evidence>
<keyword evidence="8" id="KW-0028">Amino-acid biosynthesis</keyword>
<comment type="caution">
    <text evidence="26">The sequence shown here is derived from an EMBL/GenBank/DDBJ whole genome shotgun (WGS) entry which is preliminary data.</text>
</comment>